<accession>A0AA39V6Y5</accession>
<sequence>MPPPETMNVSHKRKRRDALIDSLQESDGPHPRFTYPGLENCEIDKSEPLKQDFTEGPARFTLASDGYKDCIALLVPEAFIIKLADLFDWKSKKSAMEGPLYHARMNARNLEVSLQHMKVSLEAADTQESVDALRRQIGLQEIDLRDIRQRLKQLEEAYNSAELELGRARNHTQYVLKSAMEAAGLLRRPKPTVTPTPPPSASPVDHADDNKNTGRNAELVMQESVKPNTQIEPSESPEELARQEVLERLDESWHHYARAQAQFDNRKDLYDQNLAEYQRRAARKECLLSRSDFDRRAIRSLAVVWGQQLTGALIDAEAVFDQAQEDARAMKATRSTISEASCHESDLSVPDEYGGDDASEKRRAIDAWAANVITSSECSGDVEVDDWNAGPVEMWDSVSVVDYGTYGKQIVRWQDVCTKIERPKDTLWKVRKEPLTRRQSI</sequence>
<evidence type="ECO:0000256" key="1">
    <source>
        <dbReference type="SAM" id="Coils"/>
    </source>
</evidence>
<keyword evidence="1" id="KW-0175">Coiled coil</keyword>
<evidence type="ECO:0000256" key="2">
    <source>
        <dbReference type="SAM" id="MobiDB-lite"/>
    </source>
</evidence>
<dbReference type="AlphaFoldDB" id="A0AA39V6Y5"/>
<name>A0AA39V6Y5_9LECA</name>
<feature type="compositionally biased region" description="Pro residues" evidence="2">
    <location>
        <begin position="192"/>
        <end position="201"/>
    </location>
</feature>
<evidence type="ECO:0000313" key="4">
    <source>
        <dbReference type="Proteomes" id="UP001166286"/>
    </source>
</evidence>
<evidence type="ECO:0000313" key="3">
    <source>
        <dbReference type="EMBL" id="KAK0515234.1"/>
    </source>
</evidence>
<organism evidence="3 4">
    <name type="scientific">Cladonia borealis</name>
    <dbReference type="NCBI Taxonomy" id="184061"/>
    <lineage>
        <taxon>Eukaryota</taxon>
        <taxon>Fungi</taxon>
        <taxon>Dikarya</taxon>
        <taxon>Ascomycota</taxon>
        <taxon>Pezizomycotina</taxon>
        <taxon>Lecanoromycetes</taxon>
        <taxon>OSLEUM clade</taxon>
        <taxon>Lecanoromycetidae</taxon>
        <taxon>Lecanorales</taxon>
        <taxon>Lecanorineae</taxon>
        <taxon>Cladoniaceae</taxon>
        <taxon>Cladonia</taxon>
    </lineage>
</organism>
<feature type="region of interest" description="Disordered" evidence="2">
    <location>
        <begin position="220"/>
        <end position="239"/>
    </location>
</feature>
<reference evidence="3" key="1">
    <citation type="submission" date="2023-03" db="EMBL/GenBank/DDBJ databases">
        <title>Complete genome of Cladonia borealis.</title>
        <authorList>
            <person name="Park H."/>
        </authorList>
    </citation>
    <scope>NUCLEOTIDE SEQUENCE</scope>
    <source>
        <strain evidence="3">ANT050790</strain>
    </source>
</reference>
<dbReference type="EMBL" id="JAFEKC020000004">
    <property type="protein sequence ID" value="KAK0515234.1"/>
    <property type="molecule type" value="Genomic_DNA"/>
</dbReference>
<gene>
    <name evidence="3" type="ORF">JMJ35_002613</name>
</gene>
<protein>
    <submittedName>
        <fullName evidence="3">Uncharacterized protein</fullName>
    </submittedName>
</protein>
<keyword evidence="4" id="KW-1185">Reference proteome</keyword>
<dbReference type="Proteomes" id="UP001166286">
    <property type="component" value="Unassembled WGS sequence"/>
</dbReference>
<feature type="region of interest" description="Disordered" evidence="2">
    <location>
        <begin position="185"/>
        <end position="212"/>
    </location>
</feature>
<proteinExistence type="predicted"/>
<comment type="caution">
    <text evidence="3">The sequence shown here is derived from an EMBL/GenBank/DDBJ whole genome shotgun (WGS) entry which is preliminary data.</text>
</comment>
<feature type="coiled-coil region" evidence="1">
    <location>
        <begin position="137"/>
        <end position="171"/>
    </location>
</feature>